<comment type="similarity">
    <text evidence="1">Belongs to the protein kinase superfamily. CMGC Ser/Thr protein kinase family. CDC2/CDKX subfamily.</text>
</comment>
<evidence type="ECO:0000256" key="7">
    <source>
        <dbReference type="SAM" id="MobiDB-lite"/>
    </source>
</evidence>
<accession>A0ABR1ZZP1</accession>
<keyword evidence="10" id="KW-1185">Reference proteome</keyword>
<dbReference type="PROSITE" id="PS00107">
    <property type="entry name" value="PROTEIN_KINASE_ATP"/>
    <property type="match status" value="1"/>
</dbReference>
<keyword evidence="4" id="KW-0418">Kinase</keyword>
<gene>
    <name evidence="9" type="ORF">V6N11_012854</name>
</gene>
<evidence type="ECO:0000256" key="1">
    <source>
        <dbReference type="ARBA" id="ARBA00006485"/>
    </source>
</evidence>
<feature type="binding site" evidence="6">
    <location>
        <position position="152"/>
    </location>
    <ligand>
        <name>ATP</name>
        <dbReference type="ChEBI" id="CHEBI:30616"/>
    </ligand>
</feature>
<feature type="region of interest" description="Disordered" evidence="7">
    <location>
        <begin position="26"/>
        <end position="45"/>
    </location>
</feature>
<reference evidence="9 10" key="1">
    <citation type="journal article" date="2024" name="G3 (Bethesda)">
        <title>Genome assembly of Hibiscus sabdariffa L. provides insights into metabolisms of medicinal natural products.</title>
        <authorList>
            <person name="Kim T."/>
        </authorList>
    </citation>
    <scope>NUCLEOTIDE SEQUENCE [LARGE SCALE GENOMIC DNA]</scope>
    <source>
        <strain evidence="9">TK-2024</strain>
        <tissue evidence="9">Old leaves</tissue>
    </source>
</reference>
<feature type="domain" description="Protein kinase" evidence="8">
    <location>
        <begin position="123"/>
        <end position="412"/>
    </location>
</feature>
<sequence>MGCICSKETREPNACFEDNYEEKYFSPDGDNVPNQNSGSDDVENKLASVVVERPKNTPPQLQQGLSSEALSRGGQWQQMRFSRIMSVTGGERGVQVIAGWPSWLVSVAGEAINGWIPSKADSYEKLEKIGQGTYSSVYKARDIETNKIVALKKVRFTNMDPESIRFMAKEIVILRRLDHPNVMKLQGIITSRVSESLYLIFEYMEHDLAGLAATPGIKLTEAQIKCYMQQLFHGLEHCHSRGILHRDIKGANLLIDYNGNLKIADFGLATFSHRDEKRPLTSRIVSLWYRPPELLLGSTDYGAAVDLWSSGCVLAELFVGKPILPGRTEVEQLHKIFKLCGSPSEEYWKRSKLPHTTIFKPQRPYNRSIRETFEDFPASTLALLEVLLATEPELRGTVSSALQSEVRLSPSLRALRFGINLSVSPIVSVYVDSSRIDMLFFTTTPLPCDPSTLPKYRPSKEFDIKLRKDESIRRGATCGKACGNNSIRKVLQESTSILDPEFNAALHSSIQKQQGQLNTKSFIEVYHSAFPIECPKEATRNVSPCFGLSMHSGNFRPSRNMDTYKIPPIKASSRPFGTVELSRFSNSVTVRGSSRFVITDPHWPEQHFTVGFHHLDNDQSSDHLHKKPNASHLLSNESTMGYAPMDNQIHYSGPLMPPGPGENLDEMMKEHERRMRNVVRKDQRQWRKTSSTVIDKQNR</sequence>
<dbReference type="InterPro" id="IPR000719">
    <property type="entry name" value="Prot_kinase_dom"/>
</dbReference>
<dbReference type="PANTHER" id="PTHR24056:SF397">
    <property type="entry name" value="OS11G0242500 PROTEIN"/>
    <property type="match status" value="1"/>
</dbReference>
<dbReference type="InterPro" id="IPR011009">
    <property type="entry name" value="Kinase-like_dom_sf"/>
</dbReference>
<dbReference type="InterPro" id="IPR050108">
    <property type="entry name" value="CDK"/>
</dbReference>
<organism evidence="9 10">
    <name type="scientific">Hibiscus sabdariffa</name>
    <name type="common">roselle</name>
    <dbReference type="NCBI Taxonomy" id="183260"/>
    <lineage>
        <taxon>Eukaryota</taxon>
        <taxon>Viridiplantae</taxon>
        <taxon>Streptophyta</taxon>
        <taxon>Embryophyta</taxon>
        <taxon>Tracheophyta</taxon>
        <taxon>Spermatophyta</taxon>
        <taxon>Magnoliopsida</taxon>
        <taxon>eudicotyledons</taxon>
        <taxon>Gunneridae</taxon>
        <taxon>Pentapetalae</taxon>
        <taxon>rosids</taxon>
        <taxon>malvids</taxon>
        <taxon>Malvales</taxon>
        <taxon>Malvaceae</taxon>
        <taxon>Malvoideae</taxon>
        <taxon>Hibiscus</taxon>
    </lineage>
</organism>
<evidence type="ECO:0000256" key="6">
    <source>
        <dbReference type="PROSITE-ProRule" id="PRU10141"/>
    </source>
</evidence>
<keyword evidence="2" id="KW-0808">Transferase</keyword>
<dbReference type="PROSITE" id="PS50011">
    <property type="entry name" value="PROTEIN_KINASE_DOM"/>
    <property type="match status" value="1"/>
</dbReference>
<dbReference type="Pfam" id="PF00069">
    <property type="entry name" value="Pkinase"/>
    <property type="match status" value="1"/>
</dbReference>
<evidence type="ECO:0000256" key="5">
    <source>
        <dbReference type="ARBA" id="ARBA00022840"/>
    </source>
</evidence>
<dbReference type="Gene3D" id="3.30.200.20">
    <property type="entry name" value="Phosphorylase Kinase, domain 1"/>
    <property type="match status" value="1"/>
</dbReference>
<evidence type="ECO:0000256" key="3">
    <source>
        <dbReference type="ARBA" id="ARBA00022741"/>
    </source>
</evidence>
<feature type="compositionally biased region" description="Polar residues" evidence="7">
    <location>
        <begin position="688"/>
        <end position="699"/>
    </location>
</feature>
<evidence type="ECO:0000256" key="4">
    <source>
        <dbReference type="ARBA" id="ARBA00022777"/>
    </source>
</evidence>
<evidence type="ECO:0000313" key="10">
    <source>
        <dbReference type="Proteomes" id="UP001396334"/>
    </source>
</evidence>
<proteinExistence type="inferred from homology"/>
<name>A0ABR1ZZP1_9ROSI</name>
<dbReference type="EMBL" id="JBBPBN010000477">
    <property type="protein sequence ID" value="KAK8485826.1"/>
    <property type="molecule type" value="Genomic_DNA"/>
</dbReference>
<keyword evidence="5 6" id="KW-0067">ATP-binding</keyword>
<dbReference type="InterPro" id="IPR017441">
    <property type="entry name" value="Protein_kinase_ATP_BS"/>
</dbReference>
<evidence type="ECO:0000259" key="8">
    <source>
        <dbReference type="PROSITE" id="PS50011"/>
    </source>
</evidence>
<feature type="region of interest" description="Disordered" evidence="7">
    <location>
        <begin position="676"/>
        <end position="699"/>
    </location>
</feature>
<evidence type="ECO:0000256" key="2">
    <source>
        <dbReference type="ARBA" id="ARBA00022679"/>
    </source>
</evidence>
<dbReference type="SUPFAM" id="SSF56112">
    <property type="entry name" value="Protein kinase-like (PK-like)"/>
    <property type="match status" value="1"/>
</dbReference>
<protein>
    <recommendedName>
        <fullName evidence="8">Protein kinase domain-containing protein</fullName>
    </recommendedName>
</protein>
<evidence type="ECO:0000313" key="9">
    <source>
        <dbReference type="EMBL" id="KAK8485826.1"/>
    </source>
</evidence>
<dbReference type="PROSITE" id="PS00108">
    <property type="entry name" value="PROTEIN_KINASE_ST"/>
    <property type="match status" value="1"/>
</dbReference>
<comment type="caution">
    <text evidence="9">The sequence shown here is derived from an EMBL/GenBank/DDBJ whole genome shotgun (WGS) entry which is preliminary data.</text>
</comment>
<dbReference type="PANTHER" id="PTHR24056">
    <property type="entry name" value="CELL DIVISION PROTEIN KINASE"/>
    <property type="match status" value="1"/>
</dbReference>
<dbReference type="InterPro" id="IPR008271">
    <property type="entry name" value="Ser/Thr_kinase_AS"/>
</dbReference>
<dbReference type="SMART" id="SM00220">
    <property type="entry name" value="S_TKc"/>
    <property type="match status" value="1"/>
</dbReference>
<dbReference type="CDD" id="cd07840">
    <property type="entry name" value="STKc_CDK9_like"/>
    <property type="match status" value="1"/>
</dbReference>
<dbReference type="Gene3D" id="1.10.510.10">
    <property type="entry name" value="Transferase(Phosphotransferase) domain 1"/>
    <property type="match status" value="1"/>
</dbReference>
<feature type="compositionally biased region" description="Basic and acidic residues" evidence="7">
    <location>
        <begin position="676"/>
        <end position="685"/>
    </location>
</feature>
<keyword evidence="3 6" id="KW-0547">Nucleotide-binding</keyword>
<dbReference type="Proteomes" id="UP001396334">
    <property type="component" value="Unassembled WGS sequence"/>
</dbReference>